<sequence>MFDWDRENVEYIFQHDISPQEAEEAFYDPDRSIHHAHSGNRKIIGMTEDGRLLAIIYTKREKKIRPITGWDATETERKSYNRKRRQ</sequence>
<gene>
    <name evidence="1" type="ORF">WCV65_02505</name>
</gene>
<organism evidence="1 2">
    <name type="scientific">Metabacillus sediminis</name>
    <dbReference type="NCBI Taxonomy" id="3117746"/>
    <lineage>
        <taxon>Bacteria</taxon>
        <taxon>Bacillati</taxon>
        <taxon>Bacillota</taxon>
        <taxon>Bacilli</taxon>
        <taxon>Bacillales</taxon>
        <taxon>Bacillaceae</taxon>
        <taxon>Metabacillus</taxon>
    </lineage>
</organism>
<accession>A0ABZ2NHX0</accession>
<dbReference type="InterPro" id="IPR038573">
    <property type="entry name" value="BrnT_sf"/>
</dbReference>
<dbReference type="Gene3D" id="3.10.450.530">
    <property type="entry name" value="Ribonuclease toxin, BrnT, of type II toxin-antitoxin system"/>
    <property type="match status" value="1"/>
</dbReference>
<dbReference type="InterPro" id="IPR007460">
    <property type="entry name" value="BrnT_toxin"/>
</dbReference>
<evidence type="ECO:0000313" key="1">
    <source>
        <dbReference type="EMBL" id="WXB97392.1"/>
    </source>
</evidence>
<keyword evidence="2" id="KW-1185">Reference proteome</keyword>
<dbReference type="Pfam" id="PF04365">
    <property type="entry name" value="BrnT_toxin"/>
    <property type="match status" value="1"/>
</dbReference>
<dbReference type="EMBL" id="CP147407">
    <property type="protein sequence ID" value="WXB97392.1"/>
    <property type="molecule type" value="Genomic_DNA"/>
</dbReference>
<dbReference type="Proteomes" id="UP001377337">
    <property type="component" value="Chromosome"/>
</dbReference>
<protein>
    <submittedName>
        <fullName evidence="1">BrnT family toxin</fullName>
    </submittedName>
</protein>
<proteinExistence type="predicted"/>
<name>A0ABZ2NHX0_9BACI</name>
<evidence type="ECO:0000313" key="2">
    <source>
        <dbReference type="Proteomes" id="UP001377337"/>
    </source>
</evidence>
<dbReference type="RefSeq" id="WP_338779782.1">
    <property type="nucleotide sequence ID" value="NZ_CP147407.1"/>
</dbReference>
<reference evidence="1 2" key="1">
    <citation type="submission" date="2024-02" db="EMBL/GenBank/DDBJ databases">
        <title>Seven novel Bacillus-like species.</title>
        <authorList>
            <person name="Liu G."/>
        </authorList>
    </citation>
    <scope>NUCLEOTIDE SEQUENCE [LARGE SCALE GENOMIC DNA]</scope>
    <source>
        <strain evidence="1 2">FJAT-52054</strain>
    </source>
</reference>